<comment type="caution">
    <text evidence="2">The sequence shown here is derived from an EMBL/GenBank/DDBJ whole genome shotgun (WGS) entry which is preliminary data.</text>
</comment>
<evidence type="ECO:0000313" key="3">
    <source>
        <dbReference type="Proteomes" id="UP001150266"/>
    </source>
</evidence>
<feature type="region of interest" description="Disordered" evidence="1">
    <location>
        <begin position="499"/>
        <end position="525"/>
    </location>
</feature>
<organism evidence="2 3">
    <name type="scientific">Lentinula aciculospora</name>
    <dbReference type="NCBI Taxonomy" id="153920"/>
    <lineage>
        <taxon>Eukaryota</taxon>
        <taxon>Fungi</taxon>
        <taxon>Dikarya</taxon>
        <taxon>Basidiomycota</taxon>
        <taxon>Agaricomycotina</taxon>
        <taxon>Agaricomycetes</taxon>
        <taxon>Agaricomycetidae</taxon>
        <taxon>Agaricales</taxon>
        <taxon>Marasmiineae</taxon>
        <taxon>Omphalotaceae</taxon>
        <taxon>Lentinula</taxon>
    </lineage>
</organism>
<feature type="region of interest" description="Disordered" evidence="1">
    <location>
        <begin position="43"/>
        <end position="103"/>
    </location>
</feature>
<evidence type="ECO:0000256" key="1">
    <source>
        <dbReference type="SAM" id="MobiDB-lite"/>
    </source>
</evidence>
<feature type="region of interest" description="Disordered" evidence="1">
    <location>
        <begin position="1"/>
        <end position="25"/>
    </location>
</feature>
<feature type="compositionally biased region" description="Basic and acidic residues" evidence="1">
    <location>
        <begin position="355"/>
        <end position="371"/>
    </location>
</feature>
<feature type="compositionally biased region" description="Low complexity" evidence="1">
    <location>
        <begin position="506"/>
        <end position="522"/>
    </location>
</feature>
<feature type="region of interest" description="Disordered" evidence="1">
    <location>
        <begin position="135"/>
        <end position="190"/>
    </location>
</feature>
<sequence>MVPKLRNSVAVTEGNRSQSTSSIGSTLSHFSVVSTKTVSAGLLYPDNPPRSQTVLQSPPFINLQTPPPSDDTAPVSPVTQQLPSKSSMLHPSVAPPSQLPSLSLDPLDVYTANQYLSTTPSMSTLGAWSNVPHGNSDTISSRPSGSMSRVYLPPTAHSKPKSIPSSHVNPSTRVSPESSRATSKCSFPQQAREGNLLVASRIAISSEYPPTPLHTEGPVVHRVTSPSVKSTVYAQPAELSNTVDAMSFASEDNLPQSSLSSTGPSYGQRYAFNTRPISSNISPSSPFSLPVDLSGPNAHSHSPLGSSPTHPPTVNLKRLLSKPAPAGNSSASESEGVVTTIDSRAVRRIERIEEKHEKQRIESSSRERTLESDAECAPNFVSSRERDRTRKTEWEAERRMLKERTSSHRRPTTSQSTDSSQTKERTRFGGLVRSASWSRSREREGTGQTGKKTKNVLKRRPSATSVASPLDASTMKEFPYSSFAPAYTGSIIHATQQMTSSGNLMPPSAGQSSSRGSSPAPQNKRRSFIPHSALLKQGLVSDDDASTLSGTTPAKEIMLAYKQQQERERNREKERNERAREKQRERDLWQQEEKERQQRGSEDRVSLSVPRNDGSIPSAKSSSSKNPPLAGVEHQSSASAPNLGAASVINDSSLSTNQLPSRPERICSEARGVLWPLKPSKSRIRFFPIFRGVLRTW</sequence>
<feature type="compositionally biased region" description="Low complexity" evidence="1">
    <location>
        <begin position="615"/>
        <end position="628"/>
    </location>
</feature>
<feature type="compositionally biased region" description="Basic and acidic residues" evidence="1">
    <location>
        <begin position="383"/>
        <end position="406"/>
    </location>
</feature>
<feature type="region of interest" description="Disordered" evidence="1">
    <location>
        <begin position="562"/>
        <end position="639"/>
    </location>
</feature>
<feature type="compositionally biased region" description="Polar residues" evidence="1">
    <location>
        <begin position="77"/>
        <end position="89"/>
    </location>
</feature>
<evidence type="ECO:0000313" key="2">
    <source>
        <dbReference type="EMBL" id="KAJ4488316.1"/>
    </source>
</evidence>
<feature type="compositionally biased region" description="Basic residues" evidence="1">
    <location>
        <begin position="451"/>
        <end position="461"/>
    </location>
</feature>
<feature type="compositionally biased region" description="Polar residues" evidence="1">
    <location>
        <begin position="297"/>
        <end position="308"/>
    </location>
</feature>
<dbReference type="Proteomes" id="UP001150266">
    <property type="component" value="Unassembled WGS sequence"/>
</dbReference>
<feature type="compositionally biased region" description="Polar residues" evidence="1">
    <location>
        <begin position="135"/>
        <end position="147"/>
    </location>
</feature>
<feature type="compositionally biased region" description="Basic and acidic residues" evidence="1">
    <location>
        <begin position="564"/>
        <end position="605"/>
    </location>
</feature>
<keyword evidence="3" id="KW-1185">Reference proteome</keyword>
<feature type="region of interest" description="Disordered" evidence="1">
    <location>
        <begin position="277"/>
        <end position="339"/>
    </location>
</feature>
<feature type="compositionally biased region" description="Polar residues" evidence="1">
    <location>
        <begin position="163"/>
        <end position="189"/>
    </location>
</feature>
<dbReference type="AlphaFoldDB" id="A0A9W9DW96"/>
<proteinExistence type="predicted"/>
<feature type="region of interest" description="Disordered" evidence="1">
    <location>
        <begin position="355"/>
        <end position="470"/>
    </location>
</feature>
<accession>A0A9W9DW96</accession>
<dbReference type="EMBL" id="JAOTPV010000002">
    <property type="protein sequence ID" value="KAJ4488316.1"/>
    <property type="molecule type" value="Genomic_DNA"/>
</dbReference>
<protein>
    <submittedName>
        <fullName evidence="2">Uncharacterized protein</fullName>
    </submittedName>
</protein>
<feature type="compositionally biased region" description="Low complexity" evidence="1">
    <location>
        <begin position="277"/>
        <end position="290"/>
    </location>
</feature>
<gene>
    <name evidence="2" type="ORF">J3R30DRAFT_919084</name>
</gene>
<reference evidence="2" key="1">
    <citation type="submission" date="2022-08" db="EMBL/GenBank/DDBJ databases">
        <title>A Global Phylogenomic Analysis of the Shiitake Genus Lentinula.</title>
        <authorList>
            <consortium name="DOE Joint Genome Institute"/>
            <person name="Sierra-Patev S."/>
            <person name="Min B."/>
            <person name="Naranjo-Ortiz M."/>
            <person name="Looney B."/>
            <person name="Konkel Z."/>
            <person name="Slot J.C."/>
            <person name="Sakamoto Y."/>
            <person name="Steenwyk J.L."/>
            <person name="Rokas A."/>
            <person name="Carro J."/>
            <person name="Camarero S."/>
            <person name="Ferreira P."/>
            <person name="Molpeceres G."/>
            <person name="Ruiz-Duenas F.J."/>
            <person name="Serrano A."/>
            <person name="Henrissat B."/>
            <person name="Drula E."/>
            <person name="Hughes K.W."/>
            <person name="Mata J.L."/>
            <person name="Ishikawa N.K."/>
            <person name="Vargas-Isla R."/>
            <person name="Ushijima S."/>
            <person name="Smith C.A."/>
            <person name="Ahrendt S."/>
            <person name="Andreopoulos W."/>
            <person name="He G."/>
            <person name="Labutti K."/>
            <person name="Lipzen A."/>
            <person name="Ng V."/>
            <person name="Riley R."/>
            <person name="Sandor L."/>
            <person name="Barry K."/>
            <person name="Martinez A.T."/>
            <person name="Xiao Y."/>
            <person name="Gibbons J.G."/>
            <person name="Terashima K."/>
            <person name="Grigoriev I.V."/>
            <person name="Hibbett D.S."/>
        </authorList>
    </citation>
    <scope>NUCLEOTIDE SEQUENCE</scope>
    <source>
        <strain evidence="2">JLM2183</strain>
    </source>
</reference>
<dbReference type="OrthoDB" id="3364707at2759"/>
<name>A0A9W9DW96_9AGAR</name>